<feature type="transmembrane region" description="Helical" evidence="6">
    <location>
        <begin position="99"/>
        <end position="121"/>
    </location>
</feature>
<name>W9WV96_9EURO</name>
<dbReference type="InterPro" id="IPR007248">
    <property type="entry name" value="Mpv17_PMP22"/>
</dbReference>
<dbReference type="Pfam" id="PF04117">
    <property type="entry name" value="Mpv17_PMP22"/>
    <property type="match status" value="1"/>
</dbReference>
<comment type="caution">
    <text evidence="7">The sequence shown here is derived from an EMBL/GenBank/DDBJ whole genome shotgun (WGS) entry which is preliminary data.</text>
</comment>
<evidence type="ECO:0000256" key="5">
    <source>
        <dbReference type="ARBA" id="ARBA00023136"/>
    </source>
</evidence>
<dbReference type="GeneID" id="19189352"/>
<proteinExistence type="inferred from homology"/>
<comment type="subcellular location">
    <subcellularLocation>
        <location evidence="1">Membrane</location>
        <topology evidence="1">Multi-pass membrane protein</topology>
    </subcellularLocation>
</comment>
<evidence type="ECO:0000256" key="1">
    <source>
        <dbReference type="ARBA" id="ARBA00004141"/>
    </source>
</evidence>
<evidence type="ECO:0000256" key="3">
    <source>
        <dbReference type="ARBA" id="ARBA00022692"/>
    </source>
</evidence>
<dbReference type="eggNOG" id="KOG1944">
    <property type="taxonomic scope" value="Eukaryota"/>
</dbReference>
<keyword evidence="4 6" id="KW-1133">Transmembrane helix</keyword>
<sequence length="186" mass="20536">MVSHLITTTLQAACLSALSNLAAQGIKAYRESHPFTLRLAPLAQFVIFTLISCPPNILWQEYLEYKFPGYTVAPTSLSTTSSSPTAEKQLHIPNTLRKFLFDQTLGAFVNTVAFVAAMAAFKGKSAKAVQREVERDVIPLMISSWKLWPIVALMNFTLVPVNKRVIVASVVGLFWGIYLSLFAALE</sequence>
<dbReference type="Proteomes" id="UP000019471">
    <property type="component" value="Unassembled WGS sequence"/>
</dbReference>
<evidence type="ECO:0000256" key="4">
    <source>
        <dbReference type="ARBA" id="ARBA00022989"/>
    </source>
</evidence>
<dbReference type="EMBL" id="AMGX01000006">
    <property type="protein sequence ID" value="EXJ72127.1"/>
    <property type="molecule type" value="Genomic_DNA"/>
</dbReference>
<gene>
    <name evidence="7" type="ORF">A1O5_04631</name>
</gene>
<dbReference type="STRING" id="1182543.W9WV96"/>
<evidence type="ECO:0000313" key="8">
    <source>
        <dbReference type="Proteomes" id="UP000019471"/>
    </source>
</evidence>
<keyword evidence="8" id="KW-1185">Reference proteome</keyword>
<dbReference type="AlphaFoldDB" id="W9WV96"/>
<organism evidence="7 8">
    <name type="scientific">Cladophialophora psammophila CBS 110553</name>
    <dbReference type="NCBI Taxonomy" id="1182543"/>
    <lineage>
        <taxon>Eukaryota</taxon>
        <taxon>Fungi</taxon>
        <taxon>Dikarya</taxon>
        <taxon>Ascomycota</taxon>
        <taxon>Pezizomycotina</taxon>
        <taxon>Eurotiomycetes</taxon>
        <taxon>Chaetothyriomycetidae</taxon>
        <taxon>Chaetothyriales</taxon>
        <taxon>Herpotrichiellaceae</taxon>
        <taxon>Cladophialophora</taxon>
    </lineage>
</organism>
<comment type="similarity">
    <text evidence="2 6">Belongs to the peroxisomal membrane protein PXMP2/4 family.</text>
</comment>
<dbReference type="RefSeq" id="XP_007743425.1">
    <property type="nucleotide sequence ID" value="XM_007745235.1"/>
</dbReference>
<evidence type="ECO:0000256" key="6">
    <source>
        <dbReference type="RuleBase" id="RU363053"/>
    </source>
</evidence>
<keyword evidence="3 6" id="KW-0812">Transmembrane</keyword>
<feature type="transmembrane region" description="Helical" evidence="6">
    <location>
        <begin position="39"/>
        <end position="59"/>
    </location>
</feature>
<dbReference type="HOGENOM" id="CLU_049109_3_1_1"/>
<dbReference type="OrthoDB" id="10267969at2759"/>
<feature type="transmembrane region" description="Helical" evidence="6">
    <location>
        <begin position="165"/>
        <end position="185"/>
    </location>
</feature>
<dbReference type="PANTHER" id="PTHR11266">
    <property type="entry name" value="PEROXISOMAL MEMBRANE PROTEIN 2, PXMP2 MPV17"/>
    <property type="match status" value="1"/>
</dbReference>
<dbReference type="GO" id="GO:0005778">
    <property type="term" value="C:peroxisomal membrane"/>
    <property type="evidence" value="ECO:0007669"/>
    <property type="project" value="TreeGrafter"/>
</dbReference>
<reference evidence="7 8" key="1">
    <citation type="submission" date="2013-03" db="EMBL/GenBank/DDBJ databases">
        <title>The Genome Sequence of Cladophialophora psammophila CBS 110553.</title>
        <authorList>
            <consortium name="The Broad Institute Genomics Platform"/>
            <person name="Cuomo C."/>
            <person name="de Hoog S."/>
            <person name="Gorbushina A."/>
            <person name="Walker B."/>
            <person name="Young S.K."/>
            <person name="Zeng Q."/>
            <person name="Gargeya S."/>
            <person name="Fitzgerald M."/>
            <person name="Haas B."/>
            <person name="Abouelleil A."/>
            <person name="Allen A.W."/>
            <person name="Alvarado L."/>
            <person name="Arachchi H.M."/>
            <person name="Berlin A.M."/>
            <person name="Chapman S.B."/>
            <person name="Gainer-Dewar J."/>
            <person name="Goldberg J."/>
            <person name="Griggs A."/>
            <person name="Gujja S."/>
            <person name="Hansen M."/>
            <person name="Howarth C."/>
            <person name="Imamovic A."/>
            <person name="Ireland A."/>
            <person name="Larimer J."/>
            <person name="McCowan C."/>
            <person name="Murphy C."/>
            <person name="Pearson M."/>
            <person name="Poon T.W."/>
            <person name="Priest M."/>
            <person name="Roberts A."/>
            <person name="Saif S."/>
            <person name="Shea T."/>
            <person name="Sisk P."/>
            <person name="Sykes S."/>
            <person name="Wortman J."/>
            <person name="Nusbaum C."/>
            <person name="Birren B."/>
        </authorList>
    </citation>
    <scope>NUCLEOTIDE SEQUENCE [LARGE SCALE GENOMIC DNA]</scope>
    <source>
        <strain evidence="7 8">CBS 110553</strain>
    </source>
</reference>
<dbReference type="PANTHER" id="PTHR11266:SF80">
    <property type="entry name" value="PEROXISOMAL MEMBRANE PROTEIN 2"/>
    <property type="match status" value="1"/>
</dbReference>
<keyword evidence="5 6" id="KW-0472">Membrane</keyword>
<protein>
    <submittedName>
        <fullName evidence="7">Uncharacterized protein</fullName>
    </submittedName>
</protein>
<evidence type="ECO:0000313" key="7">
    <source>
        <dbReference type="EMBL" id="EXJ72127.1"/>
    </source>
</evidence>
<evidence type="ECO:0000256" key="2">
    <source>
        <dbReference type="ARBA" id="ARBA00006824"/>
    </source>
</evidence>
<accession>W9WV96</accession>